<evidence type="ECO:0000313" key="2">
    <source>
        <dbReference type="Proteomes" id="UP000078486"/>
    </source>
</evidence>
<dbReference type="Proteomes" id="UP000078486">
    <property type="component" value="Unassembled WGS sequence"/>
</dbReference>
<dbReference type="STRING" id="1184151.AW736_20495"/>
<name>A0A178IDZ6_9BACT</name>
<dbReference type="InterPro" id="IPR014718">
    <property type="entry name" value="GH-type_carb-bd"/>
</dbReference>
<evidence type="ECO:0000313" key="1">
    <source>
        <dbReference type="EMBL" id="OAM87851.1"/>
    </source>
</evidence>
<reference evidence="1 2" key="1">
    <citation type="submission" date="2016-01" db="EMBL/GenBank/DDBJ databases">
        <title>High potential of lignocellulose degradation of a new Verrucomicrobia species.</title>
        <authorList>
            <person name="Wang Y."/>
            <person name="Shi Y."/>
            <person name="Qiu Z."/>
            <person name="Liu S."/>
            <person name="Yang H."/>
        </authorList>
    </citation>
    <scope>NUCLEOTIDE SEQUENCE [LARGE SCALE GENOMIC DNA]</scope>
    <source>
        <strain evidence="1 2">TSB47</strain>
    </source>
</reference>
<dbReference type="AlphaFoldDB" id="A0A178IDZ6"/>
<proteinExistence type="predicted"/>
<dbReference type="SUPFAM" id="SSF74650">
    <property type="entry name" value="Galactose mutarotase-like"/>
    <property type="match status" value="1"/>
</dbReference>
<dbReference type="OrthoDB" id="9795355at2"/>
<accession>A0A178IDZ6</accession>
<comment type="caution">
    <text evidence="1">The sequence shown here is derived from an EMBL/GenBank/DDBJ whole genome shotgun (WGS) entry which is preliminary data.</text>
</comment>
<sequence>MEKVPYLGQELTRWKVGNSTFLAIPELGARLMHWHVTHGDGTVRDVIHWPEQENLDNFASVRGGNPILFPFSGRSFDQGEIFFWRSPDGERRPMPIHGIARQSKFDVIRSDERGFSAQLIPNDITRASYPFEYEFTVTYRFEALKLFCEFSLRNLDTQPLPWSAGHHFYFTLPWNDGLKRGDYAIRIPASKTMKQDFSNGSFTTNPALKPQESLDNPALVDTFHGGLKGNAVVFGPVGHPGEIAVHLGTGKKPPQDAVFVTWTFDGESPFYCVEPWMGPANANEHKQGLYWVQPGHSQSFVVEVEIK</sequence>
<dbReference type="InterPro" id="IPR008183">
    <property type="entry name" value="Aldose_1/G6P_1-epimerase"/>
</dbReference>
<dbReference type="GO" id="GO:0016853">
    <property type="term" value="F:isomerase activity"/>
    <property type="evidence" value="ECO:0007669"/>
    <property type="project" value="InterPro"/>
</dbReference>
<protein>
    <submittedName>
        <fullName evidence="1">Aldose epimerase</fullName>
    </submittedName>
</protein>
<keyword evidence="2" id="KW-1185">Reference proteome</keyword>
<dbReference type="EMBL" id="LRRQ01000156">
    <property type="protein sequence ID" value="OAM87851.1"/>
    <property type="molecule type" value="Genomic_DNA"/>
</dbReference>
<dbReference type="GO" id="GO:0005975">
    <property type="term" value="P:carbohydrate metabolic process"/>
    <property type="evidence" value="ECO:0007669"/>
    <property type="project" value="InterPro"/>
</dbReference>
<gene>
    <name evidence="1" type="ORF">AW736_20495</name>
</gene>
<dbReference type="InterPro" id="IPR011013">
    <property type="entry name" value="Gal_mutarotase_sf_dom"/>
</dbReference>
<dbReference type="GO" id="GO:0030246">
    <property type="term" value="F:carbohydrate binding"/>
    <property type="evidence" value="ECO:0007669"/>
    <property type="project" value="InterPro"/>
</dbReference>
<dbReference type="RefSeq" id="WP_068772169.1">
    <property type="nucleotide sequence ID" value="NZ_CP109796.1"/>
</dbReference>
<dbReference type="Pfam" id="PF01263">
    <property type="entry name" value="Aldose_epim"/>
    <property type="match status" value="1"/>
</dbReference>
<organism evidence="1 2">
    <name type="scientific">Termitidicoccus mucosus</name>
    <dbReference type="NCBI Taxonomy" id="1184151"/>
    <lineage>
        <taxon>Bacteria</taxon>
        <taxon>Pseudomonadati</taxon>
        <taxon>Verrucomicrobiota</taxon>
        <taxon>Opitutia</taxon>
        <taxon>Opitutales</taxon>
        <taxon>Opitutaceae</taxon>
        <taxon>Termitidicoccus</taxon>
    </lineage>
</organism>
<dbReference type="Gene3D" id="2.70.98.10">
    <property type="match status" value="1"/>
</dbReference>